<comment type="caution">
    <text evidence="1">The sequence shown here is derived from an EMBL/GenBank/DDBJ whole genome shotgun (WGS) entry which is preliminary data.</text>
</comment>
<keyword evidence="2" id="KW-1185">Reference proteome</keyword>
<evidence type="ECO:0000313" key="1">
    <source>
        <dbReference type="EMBL" id="MBL3655088.1"/>
    </source>
</evidence>
<proteinExistence type="predicted"/>
<dbReference type="RefSeq" id="WP_202242252.1">
    <property type="nucleotide sequence ID" value="NZ_JAESIY010000001.1"/>
</dbReference>
<sequence length="160" mass="18857">MKAASLVDIKKELREMDSEQMAAMLLRLAKFKKDNKELLTYLIFEAPDEDAYIDLIKEYVDDALDEVNTHSYYYAKKNIRKILRQLNKYIRYSGEKRTELELLLYFCLGVQKRDINIHGGSVLKNMYQSQVKKIKAAYGKLHADLQTDYKQEVEKAEDYL</sequence>
<name>A0A937JX27_9BACT</name>
<reference evidence="1" key="1">
    <citation type="submission" date="2021-01" db="EMBL/GenBank/DDBJ databases">
        <title>Fulvivirga kasyanovii gen. nov., sp nov., a novel member of the phylum Bacteroidetes isolated from seawater in a mussel farm.</title>
        <authorList>
            <person name="Zhao L.-H."/>
            <person name="Wang Z.-J."/>
        </authorList>
    </citation>
    <scope>NUCLEOTIDE SEQUENCE</scope>
    <source>
        <strain evidence="1">2943</strain>
    </source>
</reference>
<protein>
    <submittedName>
        <fullName evidence="1">Uncharacterized protein</fullName>
    </submittedName>
</protein>
<evidence type="ECO:0000313" key="2">
    <source>
        <dbReference type="Proteomes" id="UP000659388"/>
    </source>
</evidence>
<accession>A0A937JX27</accession>
<dbReference type="Proteomes" id="UP000659388">
    <property type="component" value="Unassembled WGS sequence"/>
</dbReference>
<dbReference type="EMBL" id="JAESIY010000001">
    <property type="protein sequence ID" value="MBL3655088.1"/>
    <property type="molecule type" value="Genomic_DNA"/>
</dbReference>
<dbReference type="AlphaFoldDB" id="A0A937JX27"/>
<organism evidence="1 2">
    <name type="scientific">Fulvivirga sediminis</name>
    <dbReference type="NCBI Taxonomy" id="2803949"/>
    <lineage>
        <taxon>Bacteria</taxon>
        <taxon>Pseudomonadati</taxon>
        <taxon>Bacteroidota</taxon>
        <taxon>Cytophagia</taxon>
        <taxon>Cytophagales</taxon>
        <taxon>Fulvivirgaceae</taxon>
        <taxon>Fulvivirga</taxon>
    </lineage>
</organism>
<gene>
    <name evidence="1" type="ORF">JL102_03030</name>
</gene>